<name>A0A418WS25_9SPHN</name>
<feature type="transmembrane region" description="Helical" evidence="1">
    <location>
        <begin position="12"/>
        <end position="35"/>
    </location>
</feature>
<accession>A0A418WS25</accession>
<dbReference type="Pfam" id="PF11026">
    <property type="entry name" value="DUF2721"/>
    <property type="match status" value="1"/>
</dbReference>
<dbReference type="AlphaFoldDB" id="A0A418WS25"/>
<evidence type="ECO:0000256" key="1">
    <source>
        <dbReference type="SAM" id="Phobius"/>
    </source>
</evidence>
<reference evidence="2 3" key="1">
    <citation type="submission" date="2018-09" db="EMBL/GenBank/DDBJ databases">
        <authorList>
            <person name="Zhu H."/>
        </authorList>
    </citation>
    <scope>NUCLEOTIDE SEQUENCE [LARGE SCALE GENOMIC DNA]</scope>
    <source>
        <strain evidence="2 3">K2R01-6</strain>
    </source>
</reference>
<keyword evidence="1" id="KW-1133">Transmembrane helix</keyword>
<dbReference type="RefSeq" id="WP_119760726.1">
    <property type="nucleotide sequence ID" value="NZ_QYUM01000002.1"/>
</dbReference>
<organism evidence="2 3">
    <name type="scientific">Sphingomonas cavernae</name>
    <dbReference type="NCBI Taxonomy" id="2320861"/>
    <lineage>
        <taxon>Bacteria</taxon>
        <taxon>Pseudomonadati</taxon>
        <taxon>Pseudomonadota</taxon>
        <taxon>Alphaproteobacteria</taxon>
        <taxon>Sphingomonadales</taxon>
        <taxon>Sphingomonadaceae</taxon>
        <taxon>Sphingomonas</taxon>
    </lineage>
</organism>
<feature type="transmembrane region" description="Helical" evidence="1">
    <location>
        <begin position="111"/>
        <end position="132"/>
    </location>
</feature>
<keyword evidence="1" id="KW-0472">Membrane</keyword>
<comment type="caution">
    <text evidence="2">The sequence shown here is derived from an EMBL/GenBank/DDBJ whole genome shotgun (WGS) entry which is preliminary data.</text>
</comment>
<evidence type="ECO:0000313" key="3">
    <source>
        <dbReference type="Proteomes" id="UP000286100"/>
    </source>
</evidence>
<dbReference type="OrthoDB" id="5396182at2"/>
<keyword evidence="3" id="KW-1185">Reference proteome</keyword>
<keyword evidence="1" id="KW-0812">Transmembrane</keyword>
<dbReference type="Proteomes" id="UP000286100">
    <property type="component" value="Unassembled WGS sequence"/>
</dbReference>
<dbReference type="InterPro" id="IPR021279">
    <property type="entry name" value="DUF2721"/>
</dbReference>
<sequence length="153" mass="16915">MEVAPAVTTIAQAIQLSVAPVFLLAGIGAILNLLASRLSRVIDRSRQLEILYPQSTGVEHERHVWELRLLDRRMMLVNAAIFLIVSSAIAISLVVAVLFVAELTHLNIGNIVAIAFILAMLLFVAGLILFLIETRVAIHAFRIREELLERGEK</sequence>
<proteinExistence type="predicted"/>
<evidence type="ECO:0000313" key="2">
    <source>
        <dbReference type="EMBL" id="RJF94063.1"/>
    </source>
</evidence>
<dbReference type="EMBL" id="QYUM01000002">
    <property type="protein sequence ID" value="RJF94063.1"/>
    <property type="molecule type" value="Genomic_DNA"/>
</dbReference>
<feature type="transmembrane region" description="Helical" evidence="1">
    <location>
        <begin position="76"/>
        <end position="99"/>
    </location>
</feature>
<gene>
    <name evidence="2" type="ORF">D3876_07315</name>
</gene>
<protein>
    <submittedName>
        <fullName evidence="2">DUF2721 domain-containing protein</fullName>
    </submittedName>
</protein>